<dbReference type="Proteomes" id="UP000507470">
    <property type="component" value="Unassembled WGS sequence"/>
</dbReference>
<dbReference type="PANTHER" id="PTHR24373">
    <property type="entry name" value="SLIT RELATED LEUCINE-RICH REPEAT NEURONAL PROTEIN"/>
    <property type="match status" value="1"/>
</dbReference>
<dbReference type="SUPFAM" id="SSF52058">
    <property type="entry name" value="L domain-like"/>
    <property type="match status" value="2"/>
</dbReference>
<reference evidence="3 4" key="1">
    <citation type="submission" date="2020-06" db="EMBL/GenBank/DDBJ databases">
        <authorList>
            <person name="Li R."/>
            <person name="Bekaert M."/>
        </authorList>
    </citation>
    <scope>NUCLEOTIDE SEQUENCE [LARGE SCALE GENOMIC DNA]</scope>
    <source>
        <strain evidence="4">wild</strain>
    </source>
</reference>
<name>A0A6J8AEP6_MYTCO</name>
<protein>
    <recommendedName>
        <fullName evidence="5">LRRNT domain-containing protein</fullName>
    </recommendedName>
</protein>
<dbReference type="InterPro" id="IPR050328">
    <property type="entry name" value="Dev_Immune_Receptor"/>
</dbReference>
<proteinExistence type="predicted"/>
<dbReference type="EMBL" id="CACVKT020001354">
    <property type="protein sequence ID" value="CAC5367127.1"/>
    <property type="molecule type" value="Genomic_DNA"/>
</dbReference>
<dbReference type="Pfam" id="PF13855">
    <property type="entry name" value="LRR_8"/>
    <property type="match status" value="1"/>
</dbReference>
<dbReference type="PROSITE" id="PS51450">
    <property type="entry name" value="LRR"/>
    <property type="match status" value="2"/>
</dbReference>
<keyword evidence="1 2" id="KW-0732">Signal</keyword>
<evidence type="ECO:0000313" key="3">
    <source>
        <dbReference type="EMBL" id="CAC5367127.1"/>
    </source>
</evidence>
<dbReference type="PANTHER" id="PTHR24373:SF275">
    <property type="entry name" value="TIR DOMAIN-CONTAINING PROTEIN"/>
    <property type="match status" value="1"/>
</dbReference>
<feature type="chain" id="PRO_5026921053" description="LRRNT domain-containing protein" evidence="2">
    <location>
        <begin position="21"/>
        <end position="469"/>
    </location>
</feature>
<dbReference type="Gene3D" id="3.80.10.10">
    <property type="entry name" value="Ribonuclease Inhibitor"/>
    <property type="match status" value="3"/>
</dbReference>
<dbReference type="InterPro" id="IPR032675">
    <property type="entry name" value="LRR_dom_sf"/>
</dbReference>
<sequence>MSELCLTLLVVVLCYNGSSSESLDEQLGILFNRSDLHCPKEFESQDYLNKMRFENSLECCTCKAQPLWTVEGNLNGKLNFTNVGHLNVFFVIHDIELKTIDHDAYFNYLIYTYGNLTAFPISVCNFNITVYIDLSFNHITDIRNISCLSILDTLLLAGNKIQSLIADKFHGMKHLRRVDVSFNQITKLEPKFFLHMAGSMFNFDISYNNMTEIDVTNIVWTRQKYFCIVNFSHNALNEITNPSNFSFQQELKFGCGGYLDFTYNNFSHFFNFEKIGFNDLRLFGKLVFYSFDFRHNNWLCDCKFYPFVSQATIGAIILHASHVNLKCNSPSQFKNKLIRGFLNQPDLLICNISMSARCPQKCRCFCQPSQNKTIINCRSNLASKKFPLVLPEYENLVLDFSKNLFSDLDNQFKSAKNYTFRIKKINLAENNFDSISDFFVSQLKSTTIINIKRNPITSIDRSLRNCQED</sequence>
<dbReference type="OrthoDB" id="6045633at2759"/>
<dbReference type="InterPro" id="IPR001611">
    <property type="entry name" value="Leu-rich_rpt"/>
</dbReference>
<gene>
    <name evidence="3" type="ORF">MCOR_7160</name>
</gene>
<feature type="signal peptide" evidence="2">
    <location>
        <begin position="1"/>
        <end position="20"/>
    </location>
</feature>
<organism evidence="3 4">
    <name type="scientific">Mytilus coruscus</name>
    <name type="common">Sea mussel</name>
    <dbReference type="NCBI Taxonomy" id="42192"/>
    <lineage>
        <taxon>Eukaryota</taxon>
        <taxon>Metazoa</taxon>
        <taxon>Spiralia</taxon>
        <taxon>Lophotrochozoa</taxon>
        <taxon>Mollusca</taxon>
        <taxon>Bivalvia</taxon>
        <taxon>Autobranchia</taxon>
        <taxon>Pteriomorphia</taxon>
        <taxon>Mytilida</taxon>
        <taxon>Mytiloidea</taxon>
        <taxon>Mytilidae</taxon>
        <taxon>Mytilinae</taxon>
        <taxon>Mytilus</taxon>
    </lineage>
</organism>
<keyword evidence="4" id="KW-1185">Reference proteome</keyword>
<accession>A0A6J8AEP6</accession>
<evidence type="ECO:0000256" key="2">
    <source>
        <dbReference type="SAM" id="SignalP"/>
    </source>
</evidence>
<evidence type="ECO:0000313" key="4">
    <source>
        <dbReference type="Proteomes" id="UP000507470"/>
    </source>
</evidence>
<evidence type="ECO:0008006" key="5">
    <source>
        <dbReference type="Google" id="ProtNLM"/>
    </source>
</evidence>
<dbReference type="AlphaFoldDB" id="A0A6J8AEP6"/>
<evidence type="ECO:0000256" key="1">
    <source>
        <dbReference type="ARBA" id="ARBA00022729"/>
    </source>
</evidence>